<dbReference type="PANTHER" id="PTHR42994:SF2">
    <property type="entry name" value="PEPTIDASE"/>
    <property type="match status" value="1"/>
</dbReference>
<dbReference type="Gene3D" id="3.30.70.360">
    <property type="match status" value="1"/>
</dbReference>
<dbReference type="STRING" id="1122934.SAMN02745691_02021"/>
<proteinExistence type="predicted"/>
<evidence type="ECO:0000256" key="3">
    <source>
        <dbReference type="ARBA" id="ARBA00022723"/>
    </source>
</evidence>
<evidence type="ECO:0000256" key="5">
    <source>
        <dbReference type="ARBA" id="ARBA00022833"/>
    </source>
</evidence>
<dbReference type="NCBIfam" id="TIGR01883">
    <property type="entry name" value="PepT-like"/>
    <property type="match status" value="1"/>
</dbReference>
<keyword evidence="2" id="KW-0645">Protease</keyword>
<dbReference type="GO" id="GO:0046872">
    <property type="term" value="F:metal ion binding"/>
    <property type="evidence" value="ECO:0007669"/>
    <property type="project" value="UniProtKB-KW"/>
</dbReference>
<dbReference type="SUPFAM" id="SSF55031">
    <property type="entry name" value="Bacterial exopeptidase dimerisation domain"/>
    <property type="match status" value="1"/>
</dbReference>
<keyword evidence="5" id="KW-0862">Zinc</keyword>
<dbReference type="RefSeq" id="WP_242941682.1">
    <property type="nucleotide sequence ID" value="NZ_FQYT01000022.1"/>
</dbReference>
<evidence type="ECO:0000256" key="4">
    <source>
        <dbReference type="ARBA" id="ARBA00022801"/>
    </source>
</evidence>
<keyword evidence="9" id="KW-1185">Reference proteome</keyword>
<dbReference type="InterPro" id="IPR011650">
    <property type="entry name" value="Peptidase_M20_dimer"/>
</dbReference>
<organism evidence="8 9">
    <name type="scientific">Parasporobacterium paucivorans DSM 15970</name>
    <dbReference type="NCBI Taxonomy" id="1122934"/>
    <lineage>
        <taxon>Bacteria</taxon>
        <taxon>Bacillati</taxon>
        <taxon>Bacillota</taxon>
        <taxon>Clostridia</taxon>
        <taxon>Lachnospirales</taxon>
        <taxon>Lachnospiraceae</taxon>
        <taxon>Parasporobacterium</taxon>
    </lineage>
</organism>
<name>A0A1M6JK38_9FIRM</name>
<keyword evidence="4" id="KW-0378">Hydrolase</keyword>
<dbReference type="InterPro" id="IPR002933">
    <property type="entry name" value="Peptidase_M20"/>
</dbReference>
<reference evidence="8 9" key="1">
    <citation type="submission" date="2016-11" db="EMBL/GenBank/DDBJ databases">
        <authorList>
            <person name="Jaros S."/>
            <person name="Januszkiewicz K."/>
            <person name="Wedrychowicz H."/>
        </authorList>
    </citation>
    <scope>NUCLEOTIDE SEQUENCE [LARGE SCALE GENOMIC DNA]</scope>
    <source>
        <strain evidence="8 9">DSM 15970</strain>
    </source>
</reference>
<dbReference type="PANTHER" id="PTHR42994">
    <property type="entry name" value="PEPTIDASE T"/>
    <property type="match status" value="1"/>
</dbReference>
<dbReference type="Gene3D" id="3.40.630.10">
    <property type="entry name" value="Zn peptidases"/>
    <property type="match status" value="1"/>
</dbReference>
<accession>A0A1M6JK38</accession>
<sequence>MADEIRIDSERLVKEFFKLVSLDCPSFGERRIADYLKSELADLGFEILEDKAGEIYGGSCGNIYGFLQGELAGEPILFSAHMDTVEPAIGKEAVLHPDGRITSKGSTVLGADDAAGITSILEAVRYVREKKIAHRSIEVLFTIAEEVYAKGAAVFDYRNIKAKEAYTLDLSGPVGTAAYRAPSILSYTVNIKGKASHAGFEPEKGINAVSVAAKAISDIKVGKIDTDTTVNVGVIEGGTATNIVPARCTIRGEVRSFSNEKALKVLADIAETFRSTAAGYGAGCEWIEVHNCIAFEIEKSHPVIKRYERACEERGISTVLVETFGGSDHNVYAQKGIKGIVISTAMNRVHTCDEYSDIKELVNSSEVVVNLLTI</sequence>
<dbReference type="AlphaFoldDB" id="A0A1M6JK38"/>
<dbReference type="EMBL" id="FQYT01000022">
    <property type="protein sequence ID" value="SHJ47036.1"/>
    <property type="molecule type" value="Genomic_DNA"/>
</dbReference>
<dbReference type="GO" id="GO:0008237">
    <property type="term" value="F:metallopeptidase activity"/>
    <property type="evidence" value="ECO:0007669"/>
    <property type="project" value="UniProtKB-KW"/>
</dbReference>
<keyword evidence="3" id="KW-0479">Metal-binding</keyword>
<dbReference type="SUPFAM" id="SSF53187">
    <property type="entry name" value="Zn-dependent exopeptidases"/>
    <property type="match status" value="1"/>
</dbReference>
<evidence type="ECO:0000256" key="1">
    <source>
        <dbReference type="ARBA" id="ARBA00001947"/>
    </source>
</evidence>
<dbReference type="PROSITE" id="PS00758">
    <property type="entry name" value="ARGE_DAPE_CPG2_1"/>
    <property type="match status" value="1"/>
</dbReference>
<dbReference type="InterPro" id="IPR036264">
    <property type="entry name" value="Bact_exopeptidase_dim_dom"/>
</dbReference>
<dbReference type="Proteomes" id="UP000184342">
    <property type="component" value="Unassembled WGS sequence"/>
</dbReference>
<dbReference type="InterPro" id="IPR010162">
    <property type="entry name" value="PepT-like"/>
</dbReference>
<keyword evidence="6" id="KW-0482">Metalloprotease</keyword>
<dbReference type="Pfam" id="PF01546">
    <property type="entry name" value="Peptidase_M20"/>
    <property type="match status" value="1"/>
</dbReference>
<evidence type="ECO:0000313" key="9">
    <source>
        <dbReference type="Proteomes" id="UP000184342"/>
    </source>
</evidence>
<evidence type="ECO:0000256" key="6">
    <source>
        <dbReference type="ARBA" id="ARBA00023049"/>
    </source>
</evidence>
<evidence type="ECO:0000256" key="2">
    <source>
        <dbReference type="ARBA" id="ARBA00022670"/>
    </source>
</evidence>
<dbReference type="Pfam" id="PF07687">
    <property type="entry name" value="M20_dimer"/>
    <property type="match status" value="1"/>
</dbReference>
<evidence type="ECO:0000313" key="8">
    <source>
        <dbReference type="EMBL" id="SHJ47036.1"/>
    </source>
</evidence>
<evidence type="ECO:0000259" key="7">
    <source>
        <dbReference type="Pfam" id="PF07687"/>
    </source>
</evidence>
<gene>
    <name evidence="8" type="ORF">SAMN02745691_02021</name>
</gene>
<protein>
    <submittedName>
        <fullName evidence="8">Peptidase T-like protein</fullName>
    </submittedName>
</protein>
<comment type="cofactor">
    <cofactor evidence="1">
        <name>Zn(2+)</name>
        <dbReference type="ChEBI" id="CHEBI:29105"/>
    </cofactor>
</comment>
<dbReference type="InterPro" id="IPR001261">
    <property type="entry name" value="ArgE/DapE_CS"/>
</dbReference>
<dbReference type="GO" id="GO:0006508">
    <property type="term" value="P:proteolysis"/>
    <property type="evidence" value="ECO:0007669"/>
    <property type="project" value="UniProtKB-KW"/>
</dbReference>
<feature type="domain" description="Peptidase M20 dimerisation" evidence="7">
    <location>
        <begin position="183"/>
        <end position="278"/>
    </location>
</feature>